<sequence length="235" mass="26023">MPSSVPVICPWIVPQAPAELLALFGAEPETESFPPRHGLQSDVRETRTIRRVDAGLLSQGVTNFLLNKPLAMNLYPAGTMPGFLNLFTGVPTPRVLKTITASTVTTMPKDAYRERLSADRELLIRYAEYAELASKSELIGMEALFTLPLADRALLWFASALLYEGVNPLDVTDETVPVAIPITRAALANIIYTSKGPLDRLMAEFFRTETLVRTDAGMRVRVRALRPMAEWVLTH</sequence>
<dbReference type="EMBL" id="AFBQ01000148">
    <property type="protein sequence ID" value="EHY31539.1"/>
    <property type="molecule type" value="Genomic_DNA"/>
</dbReference>
<dbReference type="OrthoDB" id="9155603at2"/>
<comment type="caution">
    <text evidence="1">The sequence shown here is derived from an EMBL/GenBank/DDBJ whole genome shotgun (WGS) entry which is preliminary data.</text>
</comment>
<evidence type="ECO:0000313" key="2">
    <source>
        <dbReference type="Proteomes" id="UP000004956"/>
    </source>
</evidence>
<accession>H3KEB9</accession>
<dbReference type="Proteomes" id="UP000004956">
    <property type="component" value="Unassembled WGS sequence"/>
</dbReference>
<keyword evidence="2" id="KW-1185">Reference proteome</keyword>
<proteinExistence type="predicted"/>
<name>H3KEB9_9BURK</name>
<evidence type="ECO:0000313" key="1">
    <source>
        <dbReference type="EMBL" id="EHY31539.1"/>
    </source>
</evidence>
<dbReference type="AlphaFoldDB" id="H3KEB9"/>
<reference evidence="1 2" key="1">
    <citation type="submission" date="2011-11" db="EMBL/GenBank/DDBJ databases">
        <authorList>
            <person name="Weinstock G."/>
            <person name="Sodergren E."/>
            <person name="Clifton S."/>
            <person name="Fulton L."/>
            <person name="Fulton B."/>
            <person name="Courtney L."/>
            <person name="Fronick C."/>
            <person name="Harrison M."/>
            <person name="Strong C."/>
            <person name="Farmer C."/>
            <person name="Delahaunty K."/>
            <person name="Markovic C."/>
            <person name="Hall O."/>
            <person name="Minx P."/>
            <person name="Tomlinson C."/>
            <person name="Mitreva M."/>
            <person name="Hou S."/>
            <person name="Chen J."/>
            <person name="Wollam A."/>
            <person name="Pepin K.H."/>
            <person name="Johnson M."/>
            <person name="Bhonagiri V."/>
            <person name="Zhang X."/>
            <person name="Suruliraj S."/>
            <person name="Warren W."/>
            <person name="Chinwalla A."/>
            <person name="Mardis E.R."/>
            <person name="Wilson R.K."/>
        </authorList>
    </citation>
    <scope>NUCLEOTIDE SEQUENCE [LARGE SCALE GENOMIC DNA]</scope>
    <source>
        <strain evidence="1 2">YIT 11816</strain>
    </source>
</reference>
<gene>
    <name evidence="1" type="ORF">HMPREF9440_01083</name>
</gene>
<organism evidence="1 2">
    <name type="scientific">Sutterella parvirubra YIT 11816</name>
    <dbReference type="NCBI Taxonomy" id="762967"/>
    <lineage>
        <taxon>Bacteria</taxon>
        <taxon>Pseudomonadati</taxon>
        <taxon>Pseudomonadota</taxon>
        <taxon>Betaproteobacteria</taxon>
        <taxon>Burkholderiales</taxon>
        <taxon>Sutterellaceae</taxon>
        <taxon>Sutterella</taxon>
    </lineage>
</organism>
<protein>
    <recommendedName>
        <fullName evidence="3">Crp/Fnr family transcriptional regulator</fullName>
    </recommendedName>
</protein>
<evidence type="ECO:0008006" key="3">
    <source>
        <dbReference type="Google" id="ProtNLM"/>
    </source>
</evidence>
<dbReference type="HOGENOM" id="CLU_1179721_0_0_4"/>
<dbReference type="RefSeq" id="WP_008541879.1">
    <property type="nucleotide sequence ID" value="NZ_JH604943.1"/>
</dbReference>
<dbReference type="PATRIC" id="fig|762967.3.peg.857"/>